<dbReference type="Gene3D" id="1.10.10.60">
    <property type="entry name" value="Homeodomain-like"/>
    <property type="match status" value="2"/>
</dbReference>
<dbReference type="Pfam" id="PF00072">
    <property type="entry name" value="Response_reg"/>
    <property type="match status" value="1"/>
</dbReference>
<organism evidence="12 13">
    <name type="scientific">Sphingobacterium athyrii</name>
    <dbReference type="NCBI Taxonomy" id="2152717"/>
    <lineage>
        <taxon>Bacteria</taxon>
        <taxon>Pseudomonadati</taxon>
        <taxon>Bacteroidota</taxon>
        <taxon>Sphingobacteriia</taxon>
        <taxon>Sphingobacteriales</taxon>
        <taxon>Sphingobacteriaceae</taxon>
        <taxon>Sphingobacterium</taxon>
    </lineage>
</organism>
<evidence type="ECO:0000259" key="10">
    <source>
        <dbReference type="PROSITE" id="PS50109"/>
    </source>
</evidence>
<comment type="catalytic activity">
    <reaction evidence="1">
        <text>ATP + protein L-histidine = ADP + protein N-phospho-L-histidine.</text>
        <dbReference type="EC" id="2.7.13.3"/>
    </reaction>
</comment>
<dbReference type="InterPro" id="IPR015943">
    <property type="entry name" value="WD40/YVTN_repeat-like_dom_sf"/>
</dbReference>
<dbReference type="InterPro" id="IPR013783">
    <property type="entry name" value="Ig-like_fold"/>
</dbReference>
<dbReference type="OrthoDB" id="1109008at2"/>
<dbReference type="InterPro" id="IPR001789">
    <property type="entry name" value="Sig_transdc_resp-reg_receiver"/>
</dbReference>
<keyword evidence="12" id="KW-0418">Kinase</keyword>
<dbReference type="SUPFAM" id="SSF47384">
    <property type="entry name" value="Homodimeric domain of signal transducing histidine kinase"/>
    <property type="match status" value="1"/>
</dbReference>
<keyword evidence="7" id="KW-0472">Membrane</keyword>
<dbReference type="Pfam" id="PF07494">
    <property type="entry name" value="Reg_prop"/>
    <property type="match status" value="2"/>
</dbReference>
<feature type="domain" description="Histidine kinase" evidence="10">
    <location>
        <begin position="814"/>
        <end position="1032"/>
    </location>
</feature>
<evidence type="ECO:0000256" key="7">
    <source>
        <dbReference type="SAM" id="Phobius"/>
    </source>
</evidence>
<dbReference type="Gene3D" id="2.130.10.10">
    <property type="entry name" value="YVTN repeat-like/Quinoprotein amine dehydrogenase"/>
    <property type="match status" value="2"/>
</dbReference>
<dbReference type="Gene3D" id="3.30.565.10">
    <property type="entry name" value="Histidine kinase-like ATPase, C-terminal domain"/>
    <property type="match status" value="1"/>
</dbReference>
<keyword evidence="3 6" id="KW-0597">Phosphoprotein</keyword>
<keyword evidence="5" id="KW-0804">Transcription</keyword>
<dbReference type="Pfam" id="PF02518">
    <property type="entry name" value="HATPase_c"/>
    <property type="match status" value="1"/>
</dbReference>
<dbReference type="InterPro" id="IPR036097">
    <property type="entry name" value="HisK_dim/P_sf"/>
</dbReference>
<evidence type="ECO:0000256" key="8">
    <source>
        <dbReference type="SAM" id="SignalP"/>
    </source>
</evidence>
<gene>
    <name evidence="12" type="ORF">DCO56_04735</name>
</gene>
<dbReference type="GO" id="GO:0043565">
    <property type="term" value="F:sequence-specific DNA binding"/>
    <property type="evidence" value="ECO:0007669"/>
    <property type="project" value="InterPro"/>
</dbReference>
<dbReference type="PANTHER" id="PTHR43547:SF2">
    <property type="entry name" value="HYBRID SIGNAL TRANSDUCTION HISTIDINE KINASE C"/>
    <property type="match status" value="1"/>
</dbReference>
<evidence type="ECO:0000256" key="4">
    <source>
        <dbReference type="ARBA" id="ARBA00023015"/>
    </source>
</evidence>
<evidence type="ECO:0000313" key="13">
    <source>
        <dbReference type="Proteomes" id="UP000250831"/>
    </source>
</evidence>
<sequence>MHSFYFYCLFVSSLISSSLLGQSLYQPSFRNISLGTNANTVHSFAQDSLGMLWLGSNNGLFNYDGYSLQALTGAKSPFQTFVYCIALIDDKRFALGTGQGVLLYNYQQDRFESFPAGGPSDVRALLRAGDKLWIGSIAGLYCYDIATRQLVDYGKSVAKNKIKTAVYALDQVGDRLLIGTYNGLFELNPAKKEALPLVLPDYRPGSNQFVNSIFTIKGSTKTFIGTEYGLYLYENSSSTLRKTPVLQNHPIKAMASKDKSTLLVGTDDGLFSYQLDRQLVTRIKHDSRNRNSLANNIVWSIFKDRSENIWLGTDLGFSLWSNRKVEKILPIYQLTSSSDGNRFYKISKDRKGWYWLGGDNGLIRSHGLGGRASESFWYRMDAKDYRLTHNRIRDIYEDRSGLVWIASDGGVNVFDAHSQQFRNFTILDASGRRNAKWAYDILEDEADNLWIASYMGGIFVVNRNTLLETKGPITASKNFSKADGLLEDFANQIVDNGRGKMLALFYNKGISSIDRGTGKISELKDNAGQSFTRATFMLKDKQHTLWIGEHGELRQIGAEGKSKRIRFDPVGRGEVTAMVEVDDAIWVATNAGVWQINKKSLKAELLRYGQRISSMYYDAERAEVVLGGIDEVVLLPAQKEPEGIGRSKKIVLTAMYINNELFGNYGYGLRYRNEITLDHDQNNLRLEFSDLDYGNHPGYRLAYAFKGQNETWIPMERGDNKVLLSNLNSGSYDLQLAKVDIAGHVVSEIYTYHIRIRYPWYASYWAKGVYMLIAVCLLFWIVNFFRVRNTLKWERRERRKVLELTKMKMDFLAAISHELKTPLSLILAPVSQLMRQTKNSDKKKQLDGVHRNALKISHLIQELMTFDRVEQQETPLQGLLTSQIDLVPYLRQITEDWQQLPEYTTLAIRFDSDLESFFVQTDVAKLGSIVNNLLANACKYNRPDGRVDVSLRARDTDVQLVVEDTGIGIALDDLPYVFSKFYRSSLKEVSGVQGTGVGLFLVKSYCDQLGWNIGIASNQEGTKVTLHLKLARIDDTYKEDNPKVDAGNRDRGDKPKLLIVEDNAELADFLVNALQTTYDCSIVGDGRQALHLIDGHTFMPDIVITDAMMPNMGGIEMVRKLRQNTATATIPIILLTAQHDDLIQREWVTAGVDAYMTKPFDLEILQMQLLQLLDRKEKLVTQLRIDEISKPAEPLAVQSPDEKFLTQVTQRIEEHIDDSEFSVQRLSDLTDVAAKQLYRKIKQLTGYTPVEYIRSIRIKKAALLLQQKKFTVAEVMYMVGFSNASYFSKCFQSEFGMPPKSYMDSFK</sequence>
<dbReference type="Proteomes" id="UP000250831">
    <property type="component" value="Unassembled WGS sequence"/>
</dbReference>
<feature type="signal peptide" evidence="8">
    <location>
        <begin position="1"/>
        <end position="21"/>
    </location>
</feature>
<dbReference type="Pfam" id="PF12833">
    <property type="entry name" value="HTH_18"/>
    <property type="match status" value="1"/>
</dbReference>
<evidence type="ECO:0000259" key="9">
    <source>
        <dbReference type="PROSITE" id="PS01124"/>
    </source>
</evidence>
<evidence type="ECO:0000313" key="12">
    <source>
        <dbReference type="EMBL" id="PUV26263.1"/>
    </source>
</evidence>
<dbReference type="SUPFAM" id="SSF52172">
    <property type="entry name" value="CheY-like"/>
    <property type="match status" value="1"/>
</dbReference>
<protein>
    <recommendedName>
        <fullName evidence="2">histidine kinase</fullName>
        <ecNumber evidence="2">2.7.13.3</ecNumber>
    </recommendedName>
</protein>
<feature type="chain" id="PRO_5016734600" description="histidine kinase" evidence="8">
    <location>
        <begin position="22"/>
        <end position="1307"/>
    </location>
</feature>
<dbReference type="Gene3D" id="1.10.287.130">
    <property type="match status" value="1"/>
</dbReference>
<dbReference type="SMART" id="SM00387">
    <property type="entry name" value="HATPase_c"/>
    <property type="match status" value="1"/>
</dbReference>
<evidence type="ECO:0000256" key="5">
    <source>
        <dbReference type="ARBA" id="ARBA00023163"/>
    </source>
</evidence>
<dbReference type="Gene3D" id="3.40.50.2300">
    <property type="match status" value="1"/>
</dbReference>
<dbReference type="SMART" id="SM00342">
    <property type="entry name" value="HTH_ARAC"/>
    <property type="match status" value="1"/>
</dbReference>
<dbReference type="CDD" id="cd00082">
    <property type="entry name" value="HisKA"/>
    <property type="match status" value="1"/>
</dbReference>
<dbReference type="InterPro" id="IPR005467">
    <property type="entry name" value="His_kinase_dom"/>
</dbReference>
<dbReference type="PROSITE" id="PS50110">
    <property type="entry name" value="RESPONSE_REGULATORY"/>
    <property type="match status" value="1"/>
</dbReference>
<dbReference type="SMART" id="SM00388">
    <property type="entry name" value="HisKA"/>
    <property type="match status" value="1"/>
</dbReference>
<dbReference type="PROSITE" id="PS50109">
    <property type="entry name" value="HIS_KIN"/>
    <property type="match status" value="1"/>
</dbReference>
<feature type="domain" description="Response regulatory" evidence="11">
    <location>
        <begin position="1056"/>
        <end position="1173"/>
    </location>
</feature>
<dbReference type="SUPFAM" id="SSF46689">
    <property type="entry name" value="Homeodomain-like"/>
    <property type="match status" value="1"/>
</dbReference>
<dbReference type="RefSeq" id="WP_108632551.1">
    <property type="nucleotide sequence ID" value="NZ_QCXX01000001.1"/>
</dbReference>
<keyword evidence="8" id="KW-0732">Signal</keyword>
<dbReference type="InterPro" id="IPR011044">
    <property type="entry name" value="Quino_amine_DH_bsu"/>
</dbReference>
<dbReference type="CDD" id="cd17574">
    <property type="entry name" value="REC_OmpR"/>
    <property type="match status" value="1"/>
</dbReference>
<accession>A0A363NZY8</accession>
<name>A0A363NZY8_9SPHI</name>
<feature type="domain" description="HTH araC/xylS-type" evidence="9">
    <location>
        <begin position="1206"/>
        <end position="1305"/>
    </location>
</feature>
<dbReference type="Gene3D" id="2.60.40.10">
    <property type="entry name" value="Immunoglobulins"/>
    <property type="match status" value="1"/>
</dbReference>
<dbReference type="InterPro" id="IPR004358">
    <property type="entry name" value="Sig_transdc_His_kin-like_C"/>
</dbReference>
<feature type="transmembrane region" description="Helical" evidence="7">
    <location>
        <begin position="764"/>
        <end position="785"/>
    </location>
</feature>
<dbReference type="EMBL" id="QCXX01000001">
    <property type="protein sequence ID" value="PUV26263.1"/>
    <property type="molecule type" value="Genomic_DNA"/>
</dbReference>
<feature type="modified residue" description="4-aspartylphosphate" evidence="6">
    <location>
        <position position="1106"/>
    </location>
</feature>
<dbReference type="InterPro" id="IPR011110">
    <property type="entry name" value="Reg_prop"/>
</dbReference>
<dbReference type="SUPFAM" id="SSF50969">
    <property type="entry name" value="YVTN repeat-like/Quinoprotein amine dehydrogenase"/>
    <property type="match status" value="1"/>
</dbReference>
<evidence type="ECO:0000259" key="11">
    <source>
        <dbReference type="PROSITE" id="PS50110"/>
    </source>
</evidence>
<dbReference type="InterPro" id="IPR018060">
    <property type="entry name" value="HTH_AraC"/>
</dbReference>
<keyword evidence="7" id="KW-1133">Transmembrane helix</keyword>
<dbReference type="SUPFAM" id="SSF55874">
    <property type="entry name" value="ATPase domain of HSP90 chaperone/DNA topoisomerase II/histidine kinase"/>
    <property type="match status" value="1"/>
</dbReference>
<dbReference type="PRINTS" id="PR00344">
    <property type="entry name" value="BCTRLSENSOR"/>
</dbReference>
<dbReference type="EC" id="2.7.13.3" evidence="2"/>
<dbReference type="GO" id="GO:0003700">
    <property type="term" value="F:DNA-binding transcription factor activity"/>
    <property type="evidence" value="ECO:0007669"/>
    <property type="project" value="InterPro"/>
</dbReference>
<dbReference type="InterPro" id="IPR009057">
    <property type="entry name" value="Homeodomain-like_sf"/>
</dbReference>
<evidence type="ECO:0000256" key="2">
    <source>
        <dbReference type="ARBA" id="ARBA00012438"/>
    </source>
</evidence>
<proteinExistence type="predicted"/>
<dbReference type="Pfam" id="PF00512">
    <property type="entry name" value="HisKA"/>
    <property type="match status" value="1"/>
</dbReference>
<dbReference type="GO" id="GO:0000155">
    <property type="term" value="F:phosphorelay sensor kinase activity"/>
    <property type="evidence" value="ECO:0007669"/>
    <property type="project" value="InterPro"/>
</dbReference>
<dbReference type="PROSITE" id="PS01124">
    <property type="entry name" value="HTH_ARAC_FAMILY_2"/>
    <property type="match status" value="1"/>
</dbReference>
<keyword evidence="12" id="KW-0808">Transferase</keyword>
<dbReference type="InterPro" id="IPR011006">
    <property type="entry name" value="CheY-like_superfamily"/>
</dbReference>
<evidence type="ECO:0000256" key="3">
    <source>
        <dbReference type="ARBA" id="ARBA00022553"/>
    </source>
</evidence>
<keyword evidence="4" id="KW-0805">Transcription regulation</keyword>
<keyword evidence="7" id="KW-0812">Transmembrane</keyword>
<reference evidence="12 13" key="1">
    <citation type="submission" date="2018-04" db="EMBL/GenBank/DDBJ databases">
        <title>Sphingobacterium sp. M46 Genome.</title>
        <authorList>
            <person name="Cheng J."/>
            <person name="Li Y."/>
        </authorList>
    </citation>
    <scope>NUCLEOTIDE SEQUENCE [LARGE SCALE GENOMIC DNA]</scope>
    <source>
        <strain evidence="12 13">M46</strain>
    </source>
</reference>
<evidence type="ECO:0000256" key="6">
    <source>
        <dbReference type="PROSITE-ProRule" id="PRU00169"/>
    </source>
</evidence>
<dbReference type="InterPro" id="IPR036890">
    <property type="entry name" value="HATPase_C_sf"/>
</dbReference>
<dbReference type="InterPro" id="IPR003661">
    <property type="entry name" value="HisK_dim/P_dom"/>
</dbReference>
<dbReference type="PANTHER" id="PTHR43547">
    <property type="entry name" value="TWO-COMPONENT HISTIDINE KINASE"/>
    <property type="match status" value="1"/>
</dbReference>
<evidence type="ECO:0000256" key="1">
    <source>
        <dbReference type="ARBA" id="ARBA00000085"/>
    </source>
</evidence>
<dbReference type="InterPro" id="IPR003594">
    <property type="entry name" value="HATPase_dom"/>
</dbReference>
<dbReference type="SMART" id="SM00448">
    <property type="entry name" value="REC"/>
    <property type="match status" value="1"/>
</dbReference>
<comment type="caution">
    <text evidence="12">The sequence shown here is derived from an EMBL/GenBank/DDBJ whole genome shotgun (WGS) entry which is preliminary data.</text>
</comment>
<dbReference type="SUPFAM" id="SSF63829">
    <property type="entry name" value="Calcium-dependent phosphotriesterase"/>
    <property type="match status" value="1"/>
</dbReference>
<keyword evidence="13" id="KW-1185">Reference proteome</keyword>